<evidence type="ECO:0000313" key="3">
    <source>
        <dbReference type="Proteomes" id="UP000638836"/>
    </source>
</evidence>
<dbReference type="EMBL" id="WNJQ01000002">
    <property type="protein sequence ID" value="MBC9824883.1"/>
    <property type="molecule type" value="Genomic_DNA"/>
</dbReference>
<dbReference type="Proteomes" id="UP000638836">
    <property type="component" value="Unassembled WGS sequence"/>
</dbReference>
<organism evidence="2 3">
    <name type="scientific">Carnobacterium inhibens</name>
    <dbReference type="NCBI Taxonomy" id="147709"/>
    <lineage>
        <taxon>Bacteria</taxon>
        <taxon>Bacillati</taxon>
        <taxon>Bacillota</taxon>
        <taxon>Bacilli</taxon>
        <taxon>Lactobacillales</taxon>
        <taxon>Carnobacteriaceae</taxon>
        <taxon>Carnobacterium</taxon>
    </lineage>
</organism>
<evidence type="ECO:0000313" key="2">
    <source>
        <dbReference type="EMBL" id="MBC9824883.1"/>
    </source>
</evidence>
<keyword evidence="1" id="KW-0812">Transmembrane</keyword>
<accession>A0ABR7TA91</accession>
<feature type="transmembrane region" description="Helical" evidence="1">
    <location>
        <begin position="6"/>
        <end position="23"/>
    </location>
</feature>
<proteinExistence type="predicted"/>
<comment type="caution">
    <text evidence="2">The sequence shown here is derived from an EMBL/GenBank/DDBJ whole genome shotgun (WGS) entry which is preliminary data.</text>
</comment>
<keyword evidence="3" id="KW-1185">Reference proteome</keyword>
<reference evidence="2 3" key="1">
    <citation type="journal article" date="2020" name="Microorganisms">
        <title>New Insight into Antimicrobial Compounds from Food and Marine-Sourced Carnobacterium Species through Phenotype and Genome Analyses.</title>
        <authorList>
            <person name="Begrem S."/>
            <person name="Ivaniuk F."/>
            <person name="Gigout-Chevalier F."/>
            <person name="Kolypczuk L."/>
            <person name="Bonnetot S."/>
            <person name="Leroi F."/>
            <person name="Grovel O."/>
            <person name="Delbarre-Ladrat C."/>
            <person name="Passerini D."/>
        </authorList>
    </citation>
    <scope>NUCLEOTIDE SEQUENCE [LARGE SCALE GENOMIC DNA]</scope>
    <source>
        <strain evidence="2 3">MIP2551</strain>
    </source>
</reference>
<sequence length="99" mass="11790">MDWVYISSFVTLVMLGCFQYYFGYRDYKKLGWVLPLIFMGLVIYFIIKGTMEFSVRDILMPFSVLFMLAGVWSNGYERKQKKINKELDKMKAKDQQSIQ</sequence>
<feature type="transmembrane region" description="Helical" evidence="1">
    <location>
        <begin position="30"/>
        <end position="47"/>
    </location>
</feature>
<dbReference type="RefSeq" id="WP_023177955.1">
    <property type="nucleotide sequence ID" value="NZ_JAMAYM010000002.1"/>
</dbReference>
<evidence type="ECO:0008006" key="4">
    <source>
        <dbReference type="Google" id="ProtNLM"/>
    </source>
</evidence>
<keyword evidence="1" id="KW-1133">Transmembrane helix</keyword>
<feature type="transmembrane region" description="Helical" evidence="1">
    <location>
        <begin position="59"/>
        <end position="76"/>
    </location>
</feature>
<evidence type="ECO:0000256" key="1">
    <source>
        <dbReference type="SAM" id="Phobius"/>
    </source>
</evidence>
<protein>
    <recommendedName>
        <fullName evidence="4">Amino acid permease</fullName>
    </recommendedName>
</protein>
<keyword evidence="1" id="KW-0472">Membrane</keyword>
<name>A0ABR7TA91_9LACT</name>
<gene>
    <name evidence="2" type="ORF">GLO26_03440</name>
</gene>